<dbReference type="InterPro" id="IPR029069">
    <property type="entry name" value="HotDog_dom_sf"/>
</dbReference>
<dbReference type="PANTHER" id="PTHR31793:SF27">
    <property type="entry name" value="NOVEL THIOESTERASE SUPERFAMILY DOMAIN AND SAPOSIN A-TYPE DOMAIN CONTAINING PROTEIN (0610012H03RIK)"/>
    <property type="match status" value="1"/>
</dbReference>
<protein>
    <submittedName>
        <fullName evidence="3">Thioesterase</fullName>
    </submittedName>
</protein>
<sequence length="148" mass="17332">MNSAKDTHMQQFPVVIDFPIDWGDMDAFQHVNNIMYFRYFENARIAYFEQTNITQHMQQTKLGPILADTYCRYRVPLTYPDTVSVGARVTELQKDRFAMEYIVYSNKLDKVAAKGTGLVVYYDYGKNSKTQVPNEIREHISHVEGREF</sequence>
<evidence type="ECO:0000256" key="2">
    <source>
        <dbReference type="ARBA" id="ARBA00022801"/>
    </source>
</evidence>
<proteinExistence type="inferred from homology"/>
<keyword evidence="4" id="KW-1185">Reference proteome</keyword>
<dbReference type="PANTHER" id="PTHR31793">
    <property type="entry name" value="4-HYDROXYBENZOYL-COA THIOESTERASE FAMILY MEMBER"/>
    <property type="match status" value="1"/>
</dbReference>
<dbReference type="Proteomes" id="UP000326354">
    <property type="component" value="Chromosome"/>
</dbReference>
<dbReference type="AlphaFoldDB" id="A0A5S9F2S9"/>
<dbReference type="InterPro" id="IPR050563">
    <property type="entry name" value="4-hydroxybenzoyl-CoA_TE"/>
</dbReference>
<evidence type="ECO:0000256" key="1">
    <source>
        <dbReference type="ARBA" id="ARBA00005953"/>
    </source>
</evidence>
<reference evidence="3 4" key="1">
    <citation type="submission" date="2019-08" db="EMBL/GenBank/DDBJ databases">
        <title>Complete genome sequence of Candidatus Uab amorphum.</title>
        <authorList>
            <person name="Shiratori T."/>
            <person name="Suzuki S."/>
            <person name="Kakizawa Y."/>
            <person name="Ishida K."/>
        </authorList>
    </citation>
    <scope>NUCLEOTIDE SEQUENCE [LARGE SCALE GENOMIC DNA]</scope>
    <source>
        <strain evidence="3 4">SRT547</strain>
    </source>
</reference>
<name>A0A5S9F2S9_UABAM</name>
<evidence type="ECO:0000313" key="4">
    <source>
        <dbReference type="Proteomes" id="UP000326354"/>
    </source>
</evidence>
<gene>
    <name evidence="3" type="ORF">UABAM_02123</name>
</gene>
<organism evidence="3 4">
    <name type="scientific">Uabimicrobium amorphum</name>
    <dbReference type="NCBI Taxonomy" id="2596890"/>
    <lineage>
        <taxon>Bacteria</taxon>
        <taxon>Pseudomonadati</taxon>
        <taxon>Planctomycetota</taxon>
        <taxon>Candidatus Uabimicrobiia</taxon>
        <taxon>Candidatus Uabimicrobiales</taxon>
        <taxon>Candidatus Uabimicrobiaceae</taxon>
        <taxon>Candidatus Uabimicrobium</taxon>
    </lineage>
</organism>
<dbReference type="GO" id="GO:0047617">
    <property type="term" value="F:fatty acyl-CoA hydrolase activity"/>
    <property type="evidence" value="ECO:0007669"/>
    <property type="project" value="TreeGrafter"/>
</dbReference>
<dbReference type="EMBL" id="AP019860">
    <property type="protein sequence ID" value="BBM83768.1"/>
    <property type="molecule type" value="Genomic_DNA"/>
</dbReference>
<dbReference type="Pfam" id="PF13279">
    <property type="entry name" value="4HBT_2"/>
    <property type="match status" value="1"/>
</dbReference>
<accession>A0A5S9F2S9</accession>
<evidence type="ECO:0000313" key="3">
    <source>
        <dbReference type="EMBL" id="BBM83768.1"/>
    </source>
</evidence>
<dbReference type="SUPFAM" id="SSF54637">
    <property type="entry name" value="Thioesterase/thiol ester dehydrase-isomerase"/>
    <property type="match status" value="1"/>
</dbReference>
<dbReference type="KEGG" id="uam:UABAM_02123"/>
<dbReference type="RefSeq" id="WP_229759384.1">
    <property type="nucleotide sequence ID" value="NZ_AP019860.1"/>
</dbReference>
<dbReference type="Gene3D" id="3.10.129.10">
    <property type="entry name" value="Hotdog Thioesterase"/>
    <property type="match status" value="1"/>
</dbReference>
<keyword evidence="2" id="KW-0378">Hydrolase</keyword>
<dbReference type="CDD" id="cd00586">
    <property type="entry name" value="4HBT"/>
    <property type="match status" value="1"/>
</dbReference>
<comment type="similarity">
    <text evidence="1">Belongs to the 4-hydroxybenzoyl-CoA thioesterase family.</text>
</comment>